<dbReference type="InterPro" id="IPR045854">
    <property type="entry name" value="NO2/SO3_Rdtase_4Fe4S_sf"/>
</dbReference>
<organism evidence="8 9">
    <name type="scientific">Sphingomonas melonis</name>
    <dbReference type="NCBI Taxonomy" id="152682"/>
    <lineage>
        <taxon>Bacteria</taxon>
        <taxon>Pseudomonadati</taxon>
        <taxon>Pseudomonadota</taxon>
        <taxon>Alphaproteobacteria</taxon>
        <taxon>Sphingomonadales</taxon>
        <taxon>Sphingomonadaceae</taxon>
        <taxon>Sphingomonas</taxon>
    </lineage>
</organism>
<protein>
    <submittedName>
        <fullName evidence="8">Precorrin-3B synthase</fullName>
        <ecNumber evidence="8">1.14.13.83</ecNumber>
    </submittedName>
</protein>
<evidence type="ECO:0000256" key="2">
    <source>
        <dbReference type="ARBA" id="ARBA00022617"/>
    </source>
</evidence>
<keyword evidence="4 8" id="KW-0560">Oxidoreductase</keyword>
<dbReference type="Gene3D" id="3.30.413.10">
    <property type="entry name" value="Sulfite Reductase Hemoprotein, domain 1"/>
    <property type="match status" value="1"/>
</dbReference>
<evidence type="ECO:0000259" key="7">
    <source>
        <dbReference type="Pfam" id="PF03460"/>
    </source>
</evidence>
<dbReference type="Gene3D" id="3.90.480.20">
    <property type="match status" value="1"/>
</dbReference>
<evidence type="ECO:0000313" key="8">
    <source>
        <dbReference type="EMBL" id="NYD91667.1"/>
    </source>
</evidence>
<dbReference type="SUPFAM" id="SSF55124">
    <property type="entry name" value="Nitrite/Sulfite reductase N-terminal domain-like"/>
    <property type="match status" value="2"/>
</dbReference>
<dbReference type="GO" id="GO:0046872">
    <property type="term" value="F:metal ion binding"/>
    <property type="evidence" value="ECO:0007669"/>
    <property type="project" value="UniProtKB-KW"/>
</dbReference>
<comment type="caution">
    <text evidence="8">The sequence shown here is derived from an EMBL/GenBank/DDBJ whole genome shotgun (WGS) entry which is preliminary data.</text>
</comment>
<evidence type="ECO:0000256" key="5">
    <source>
        <dbReference type="ARBA" id="ARBA00023004"/>
    </source>
</evidence>
<dbReference type="Pfam" id="PF03460">
    <property type="entry name" value="NIR_SIR_ferr"/>
    <property type="match status" value="1"/>
</dbReference>
<dbReference type="InterPro" id="IPR051329">
    <property type="entry name" value="NIR_SIR_4Fe-4S"/>
</dbReference>
<keyword evidence="5" id="KW-0408">Iron</keyword>
<feature type="domain" description="Nitrite/Sulfite reductase ferredoxin-like" evidence="7">
    <location>
        <begin position="14"/>
        <end position="77"/>
    </location>
</feature>
<gene>
    <name evidence="8" type="ORF">HD841_003483</name>
</gene>
<evidence type="ECO:0000256" key="4">
    <source>
        <dbReference type="ARBA" id="ARBA00023002"/>
    </source>
</evidence>
<evidence type="ECO:0000256" key="3">
    <source>
        <dbReference type="ARBA" id="ARBA00022723"/>
    </source>
</evidence>
<evidence type="ECO:0000256" key="1">
    <source>
        <dbReference type="ARBA" id="ARBA00022485"/>
    </source>
</evidence>
<dbReference type="GO" id="GO:0043818">
    <property type="term" value="F:precorrin-3B synthase activity"/>
    <property type="evidence" value="ECO:0007669"/>
    <property type="project" value="UniProtKB-EC"/>
</dbReference>
<reference evidence="8 9" key="2">
    <citation type="submission" date="2020-08" db="EMBL/GenBank/DDBJ databases">
        <title>The Agave Microbiome: Exploring the role of microbial communities in plant adaptations to desert environments.</title>
        <authorList>
            <person name="Partida-Martinez L.P."/>
        </authorList>
    </citation>
    <scope>NUCLEOTIDE SEQUENCE [LARGE SCALE GENOMIC DNA]</scope>
    <source>
        <strain evidence="8 9">AS2.3</strain>
    </source>
</reference>
<keyword evidence="9" id="KW-1185">Reference proteome</keyword>
<proteinExistence type="predicted"/>
<accession>A0A7Y9K392</accession>
<dbReference type="InterPro" id="IPR036136">
    <property type="entry name" value="Nit/Sulf_reduc_fer-like_dom_sf"/>
</dbReference>
<keyword evidence="6" id="KW-0411">Iron-sulfur</keyword>
<dbReference type="RefSeq" id="WP_179510084.1">
    <property type="nucleotide sequence ID" value="NZ_JACCBY010000006.1"/>
</dbReference>
<sequence length="399" mass="41066">MSVVRGWCPTAWQPMAAGDGLILRVRPRLAHLTPAQARTIGAVAETHGNGQIDLTNRAALQLRGMCEAEWPPALAALIHAGLVDPDPVREARVMLVAPGWREGDDTHRIAGALFDRLDTLPALPGKIGFAIDAGDAPVLDDSPADFRIARGAAGGLILRAEGRATVWTLVPGEEVTALVALVEWFVASGGIAAGRMARHVAPLPDRLPGSVAACSADSRSRQAPNAGEDCPAWPWASAAAGARRACGEKTRGTAIGMPFGRIAAATLADLAARPGVTGLRVTPWRTLLVEGLDPAGPGLPVSTPAERAVDACVGAPACPQASVETRALARRLAPHVAGRLHVSGCAKGCARAAPADVVATGRDGRFDLAFHARAGAPATITGLSPADLIARLESPTRAA</sequence>
<evidence type="ECO:0000256" key="6">
    <source>
        <dbReference type="ARBA" id="ARBA00023014"/>
    </source>
</evidence>
<keyword evidence="3" id="KW-0479">Metal-binding</keyword>
<reference evidence="8 9" key="1">
    <citation type="submission" date="2020-07" db="EMBL/GenBank/DDBJ databases">
        <authorList>
            <person name="Partida-Martinez L."/>
            <person name="Huntemann M."/>
            <person name="Clum A."/>
            <person name="Wang J."/>
            <person name="Palaniappan K."/>
            <person name="Ritter S."/>
            <person name="Chen I.-M."/>
            <person name="Stamatis D."/>
            <person name="Reddy T."/>
            <person name="O'Malley R."/>
            <person name="Daum C."/>
            <person name="Shapiro N."/>
            <person name="Ivanova N."/>
            <person name="Kyrpides N."/>
            <person name="Woyke T."/>
        </authorList>
    </citation>
    <scope>NUCLEOTIDE SEQUENCE [LARGE SCALE GENOMIC DNA]</scope>
    <source>
        <strain evidence="8 9">AS2.3</strain>
    </source>
</reference>
<dbReference type="EMBL" id="JACCBY010000006">
    <property type="protein sequence ID" value="NYD91667.1"/>
    <property type="molecule type" value="Genomic_DNA"/>
</dbReference>
<keyword evidence="1" id="KW-0004">4Fe-4S</keyword>
<dbReference type="Proteomes" id="UP000517753">
    <property type="component" value="Unassembled WGS sequence"/>
</dbReference>
<dbReference type="SUPFAM" id="SSF56014">
    <property type="entry name" value="Nitrite and sulphite reductase 4Fe-4S domain-like"/>
    <property type="match status" value="1"/>
</dbReference>
<dbReference type="PANTHER" id="PTHR32439:SF9">
    <property type="entry name" value="BLR3264 PROTEIN"/>
    <property type="match status" value="1"/>
</dbReference>
<dbReference type="AlphaFoldDB" id="A0A7Y9K392"/>
<dbReference type="EC" id="1.14.13.83" evidence="8"/>
<dbReference type="InterPro" id="IPR005117">
    <property type="entry name" value="NiRdtase/SiRdtase_haem-b_fer"/>
</dbReference>
<name>A0A7Y9K392_9SPHN</name>
<evidence type="ECO:0000313" key="9">
    <source>
        <dbReference type="Proteomes" id="UP000517753"/>
    </source>
</evidence>
<dbReference type="GO" id="GO:0051539">
    <property type="term" value="F:4 iron, 4 sulfur cluster binding"/>
    <property type="evidence" value="ECO:0007669"/>
    <property type="project" value="UniProtKB-KW"/>
</dbReference>
<keyword evidence="2" id="KW-0349">Heme</keyword>
<dbReference type="PANTHER" id="PTHR32439">
    <property type="entry name" value="FERREDOXIN--NITRITE REDUCTASE, CHLOROPLASTIC"/>
    <property type="match status" value="1"/>
</dbReference>